<sequence>MGTTVALTQTFTTPDGTISFDYPGDWSVAALSTSTAEIPAWGVNDESGVRMFTLSIRPDGQIASPVTPQNPATVGTLPDALGAQGHPLAVGVGPFPGQSVGVNMANVYAVTSATGADRLFGYVSRGDGTVVSFEGTQEGGTNDQVDMADETQEFLQSDLFRARLLPVPESFTMKPSSRAEVAGSCPTVLPRAVTQPRAQC</sequence>
<protein>
    <recommendedName>
        <fullName evidence="3">BPP domain-containing protein</fullName>
    </recommendedName>
</protein>
<dbReference type="RefSeq" id="WP_144943140.1">
    <property type="nucleotide sequence ID" value="NZ_JBFBLL010000006.1"/>
</dbReference>
<gene>
    <name evidence="1" type="ORF">AB0O96_10265</name>
</gene>
<accession>A0ABV3KDT7</accession>
<comment type="caution">
    <text evidence="1">The sequence shown here is derived from an EMBL/GenBank/DDBJ whole genome shotgun (WGS) entry which is preliminary data.</text>
</comment>
<proteinExistence type="predicted"/>
<evidence type="ECO:0000313" key="1">
    <source>
        <dbReference type="EMBL" id="MEV8158573.1"/>
    </source>
</evidence>
<dbReference type="EMBL" id="JBFBLL010000006">
    <property type="protein sequence ID" value="MEV8158573.1"/>
    <property type="molecule type" value="Genomic_DNA"/>
</dbReference>
<organism evidence="1 2">
    <name type="scientific">Kocuria salsicia</name>
    <dbReference type="NCBI Taxonomy" id="664639"/>
    <lineage>
        <taxon>Bacteria</taxon>
        <taxon>Bacillati</taxon>
        <taxon>Actinomycetota</taxon>
        <taxon>Actinomycetes</taxon>
        <taxon>Micrococcales</taxon>
        <taxon>Micrococcaceae</taxon>
        <taxon>Kocuria</taxon>
    </lineage>
</organism>
<dbReference type="Proteomes" id="UP001553031">
    <property type="component" value="Unassembled WGS sequence"/>
</dbReference>
<name>A0ABV3KDT7_9MICC</name>
<keyword evidence="2" id="KW-1185">Reference proteome</keyword>
<reference evidence="1 2" key="1">
    <citation type="submission" date="2024-06" db="EMBL/GenBank/DDBJ databases">
        <title>The Natural Products Discovery Center: Release of the First 8490 Sequenced Strains for Exploring Actinobacteria Biosynthetic Diversity.</title>
        <authorList>
            <person name="Kalkreuter E."/>
            <person name="Kautsar S.A."/>
            <person name="Yang D."/>
            <person name="Bader C.D."/>
            <person name="Teijaro C.N."/>
            <person name="Fluegel L."/>
            <person name="Davis C.M."/>
            <person name="Simpson J.R."/>
            <person name="Lauterbach L."/>
            <person name="Steele A.D."/>
            <person name="Gui C."/>
            <person name="Meng S."/>
            <person name="Li G."/>
            <person name="Viehrig K."/>
            <person name="Ye F."/>
            <person name="Su P."/>
            <person name="Kiefer A.F."/>
            <person name="Nichols A."/>
            <person name="Cepeda A.J."/>
            <person name="Yan W."/>
            <person name="Fan B."/>
            <person name="Jiang Y."/>
            <person name="Adhikari A."/>
            <person name="Zheng C.-J."/>
            <person name="Schuster L."/>
            <person name="Cowan T.M."/>
            <person name="Smanski M.J."/>
            <person name="Chevrette M.G."/>
            <person name="De Carvalho L.P.S."/>
            <person name="Shen B."/>
        </authorList>
    </citation>
    <scope>NUCLEOTIDE SEQUENCE [LARGE SCALE GENOMIC DNA]</scope>
    <source>
        <strain evidence="1 2">NPDC079179</strain>
    </source>
</reference>
<evidence type="ECO:0008006" key="3">
    <source>
        <dbReference type="Google" id="ProtNLM"/>
    </source>
</evidence>
<evidence type="ECO:0000313" key="2">
    <source>
        <dbReference type="Proteomes" id="UP001553031"/>
    </source>
</evidence>